<name>A0ACD5GST6_9CYAN</name>
<evidence type="ECO:0000313" key="1">
    <source>
        <dbReference type="EMBL" id="XPM63712.1"/>
    </source>
</evidence>
<gene>
    <name evidence="1" type="ORF">BH720_031570</name>
</gene>
<evidence type="ECO:0000313" key="2">
    <source>
        <dbReference type="Proteomes" id="UP000095472"/>
    </source>
</evidence>
<sequence>MIVSKPARAKSSQKVYLRLILVLPFVLQIVAAVGLVGWLSLRSGKRR</sequence>
<dbReference type="EMBL" id="CP182909">
    <property type="protein sequence ID" value="XPM63712.1"/>
    <property type="molecule type" value="Genomic_DNA"/>
</dbReference>
<accession>A0ACD5GST6</accession>
<dbReference type="Proteomes" id="UP000095472">
    <property type="component" value="Chromosome"/>
</dbReference>
<organism evidence="1 2">
    <name type="scientific">Desertifilum tharense IPPAS B-1220</name>
    <dbReference type="NCBI Taxonomy" id="1781255"/>
    <lineage>
        <taxon>Bacteria</taxon>
        <taxon>Bacillati</taxon>
        <taxon>Cyanobacteriota</taxon>
        <taxon>Cyanophyceae</taxon>
        <taxon>Desertifilales</taxon>
        <taxon>Desertifilaceae</taxon>
        <taxon>Desertifilum</taxon>
    </lineage>
</organism>
<protein>
    <submittedName>
        <fullName evidence="1">Uncharacterized protein</fullName>
    </submittedName>
</protein>
<keyword evidence="2" id="KW-1185">Reference proteome</keyword>
<proteinExistence type="predicted"/>
<reference evidence="1 2" key="1">
    <citation type="journal article" date="2016" name="Genome Announc.">
        <title>Draft Genome Sequence of the Thermotolerant Cyanobacterium Desertifilum sp. IPPAS B-1220.</title>
        <authorList>
            <person name="Mironov K.S."/>
            <person name="Sinetova M.A."/>
            <person name="Bolatkhan K."/>
            <person name="Zayadan B.K."/>
            <person name="Ustinova V.V."/>
            <person name="Kupriyanova E.V."/>
            <person name="Skrypnik A.N."/>
            <person name="Gogoleva N.E."/>
            <person name="Gogolev Y.V."/>
            <person name="Los D.A."/>
        </authorList>
    </citation>
    <scope>NUCLEOTIDE SEQUENCE [LARGE SCALE GENOMIC DNA]</scope>
    <source>
        <strain evidence="1 2">IPPAS B-1220</strain>
    </source>
</reference>